<dbReference type="EMBL" id="AHOT01000027">
    <property type="protein sequence ID" value="EIM13879.1"/>
    <property type="molecule type" value="Genomic_DNA"/>
</dbReference>
<dbReference type="PROSITE" id="PS51257">
    <property type="entry name" value="PROKAR_LIPOPROTEIN"/>
    <property type="match status" value="1"/>
</dbReference>
<dbReference type="Proteomes" id="UP000003790">
    <property type="component" value="Chromosome"/>
</dbReference>
<evidence type="ECO:0000313" key="1">
    <source>
        <dbReference type="EMBL" id="EIM13879.1"/>
    </source>
</evidence>
<comment type="caution">
    <text evidence="1">The sequence shown here is derived from an EMBL/GenBank/DDBJ whole genome shotgun (WGS) entry which is preliminary data.</text>
</comment>
<accession>A0AB33WLD8</accession>
<sequence>MRRNSLKGVGVVIAVLLAGCSTVNDIRQNPPLLSIGSVKGAETVAECIQDGWQNTSLIGGTVGGQLQKLGSRYAVVAPNSETPWHVADVSPNGAGSTVSYRFYRTWQSPPDRVTDVVKRCAR</sequence>
<evidence type="ECO:0000313" key="2">
    <source>
        <dbReference type="Proteomes" id="UP000003790"/>
    </source>
</evidence>
<gene>
    <name evidence="1" type="ORF">PchlO6_2168</name>
</gene>
<organism evidence="1 2">
    <name type="scientific">Pseudomonas chlororaphis O6</name>
    <dbReference type="NCBI Taxonomy" id="1037915"/>
    <lineage>
        <taxon>Bacteria</taxon>
        <taxon>Pseudomonadati</taxon>
        <taxon>Pseudomonadota</taxon>
        <taxon>Gammaproteobacteria</taxon>
        <taxon>Pseudomonadales</taxon>
        <taxon>Pseudomonadaceae</taxon>
        <taxon>Pseudomonas</taxon>
    </lineage>
</organism>
<protein>
    <recommendedName>
        <fullName evidence="3">Lipoprotein</fullName>
    </recommendedName>
</protein>
<name>A0AB33WLD8_9PSED</name>
<reference evidence="1 2" key="1">
    <citation type="journal article" date="2012" name="PLoS Genet.">
        <title>Comparative Genomics of Plant-Associated Pseudomonas spp.: Insights into Diversity and Inheritance of Traits Involved in Multitrophic Interactions.</title>
        <authorList>
            <person name="Loper J.E."/>
            <person name="Hassan K.A."/>
            <person name="Mavrodi D.V."/>
            <person name="Davis E.W.II."/>
            <person name="Lim C.K."/>
            <person name="Shaffer B.T."/>
            <person name="Elbourne L.D."/>
            <person name="Stockwell V.O."/>
            <person name="Hartney S.L."/>
            <person name="Breakwell K."/>
            <person name="Henkels M.D."/>
            <person name="Tetu S.G."/>
            <person name="Rangel L.I."/>
            <person name="Kidarsa T.A."/>
            <person name="Wilson N.L."/>
            <person name="van de Mortel J.E."/>
            <person name="Song C."/>
            <person name="Blumhagen R."/>
            <person name="Radune D."/>
            <person name="Hostetler J.B."/>
            <person name="Brinkac L.M."/>
            <person name="Durkin A.S."/>
            <person name="Kluepfel D.A."/>
            <person name="Wechter W.P."/>
            <person name="Anderson A.J."/>
            <person name="Kim Y.C."/>
            <person name="Pierson L.S.III."/>
            <person name="Pierson E.A."/>
            <person name="Lindow S.E."/>
            <person name="Kobayashi D.Y."/>
            <person name="Raaijmakers J.M."/>
            <person name="Weller D.M."/>
            <person name="Thomashow L.S."/>
            <person name="Allen A.E."/>
            <person name="Paulsen I.T."/>
        </authorList>
    </citation>
    <scope>NUCLEOTIDE SEQUENCE [LARGE SCALE GENOMIC DNA]</scope>
    <source>
        <strain evidence="1 2">O6</strain>
    </source>
</reference>
<proteinExistence type="predicted"/>
<dbReference type="AlphaFoldDB" id="A0AB33WLD8"/>
<evidence type="ECO:0008006" key="3">
    <source>
        <dbReference type="Google" id="ProtNLM"/>
    </source>
</evidence>